<proteinExistence type="inferred from homology"/>
<evidence type="ECO:0000256" key="3">
    <source>
        <dbReference type="PROSITE-ProRule" id="PRU00708"/>
    </source>
</evidence>
<comment type="similarity">
    <text evidence="1">Belongs to the PPR family. P subfamily.</text>
</comment>
<feature type="repeat" description="PPR" evidence="3">
    <location>
        <begin position="143"/>
        <end position="177"/>
    </location>
</feature>
<evidence type="ECO:0000313" key="4">
    <source>
        <dbReference type="EMBL" id="GFP87932.1"/>
    </source>
</evidence>
<sequence>MTITRFISRLILQKSSPSFTPRWLCTVTEEPMAAAEAQPKKKTRLFYQVINKANSDKTSVTDVLNNWVNQGNAVRKFDVLNLTKFFRTRKNFHAALKLYDWMEINKFETSNADKAVRIDLLYKIKDISSAEEYFNTLPESEKTSRTYGALLCCYCKEKVFDKAFEIFEKMKASNQITTLNYNNMLLLFYTTEKHENVFSFAQEMEDNKIELDLYTYNLLINSYAALNDLDAVEKVLEKMKSNNVEPDLFTYGNLATVYLNAGLTEKSNVFLEMMEKMEARTDKKVFEACRTRIKLYSEMNNLAGVHRAWETLKSAFPSPNNTSYLFMLLALSKLGDQESLERIFKEWDENCTIYDFRVPNVVLEYYLSRGMIEKAGLLYDGSVNRGAKPNLRTLNLFVNLNLQNGDIDSAMKYLDIGLDRAKSWNSKWFPRDETVKMFVKYFEENEDPERADKFFQRMKGLKRVDDDSMVVNTAEASNAEN</sequence>
<organism evidence="4 5">
    <name type="scientific">Phtheirospermum japonicum</name>
    <dbReference type="NCBI Taxonomy" id="374723"/>
    <lineage>
        <taxon>Eukaryota</taxon>
        <taxon>Viridiplantae</taxon>
        <taxon>Streptophyta</taxon>
        <taxon>Embryophyta</taxon>
        <taxon>Tracheophyta</taxon>
        <taxon>Spermatophyta</taxon>
        <taxon>Magnoliopsida</taxon>
        <taxon>eudicotyledons</taxon>
        <taxon>Gunneridae</taxon>
        <taxon>Pentapetalae</taxon>
        <taxon>asterids</taxon>
        <taxon>lamiids</taxon>
        <taxon>Lamiales</taxon>
        <taxon>Orobanchaceae</taxon>
        <taxon>Orobanchaceae incertae sedis</taxon>
        <taxon>Phtheirospermum</taxon>
    </lineage>
</organism>
<dbReference type="Proteomes" id="UP000653305">
    <property type="component" value="Unassembled WGS sequence"/>
</dbReference>
<gene>
    <name evidence="4" type="ORF">PHJA_000936900</name>
</gene>
<dbReference type="InterPro" id="IPR011990">
    <property type="entry name" value="TPR-like_helical_dom_sf"/>
</dbReference>
<dbReference type="InterPro" id="IPR002885">
    <property type="entry name" value="PPR_rpt"/>
</dbReference>
<accession>A0A830BPC4</accession>
<dbReference type="PANTHER" id="PTHR45717:SF5">
    <property type="entry name" value="PENTACOTRIPEPTIDE-REPEAT REGION OF PRORP DOMAIN-CONTAINING PROTEIN"/>
    <property type="match status" value="1"/>
</dbReference>
<protein>
    <submittedName>
        <fullName evidence="4">Pentatricopeptide repeat-containing protein at1g60770</fullName>
    </submittedName>
</protein>
<dbReference type="Gene3D" id="1.25.40.10">
    <property type="entry name" value="Tetratricopeptide repeat domain"/>
    <property type="match status" value="3"/>
</dbReference>
<comment type="caution">
    <text evidence="4">The sequence shown here is derived from an EMBL/GenBank/DDBJ whole genome shotgun (WGS) entry which is preliminary data.</text>
</comment>
<keyword evidence="2" id="KW-0677">Repeat</keyword>
<dbReference type="Pfam" id="PF01535">
    <property type="entry name" value="PPR"/>
    <property type="match status" value="1"/>
</dbReference>
<dbReference type="Pfam" id="PF13812">
    <property type="entry name" value="PPR_3"/>
    <property type="match status" value="1"/>
</dbReference>
<dbReference type="AlphaFoldDB" id="A0A830BPC4"/>
<evidence type="ECO:0000256" key="2">
    <source>
        <dbReference type="ARBA" id="ARBA00022737"/>
    </source>
</evidence>
<dbReference type="SUPFAM" id="SSF48452">
    <property type="entry name" value="TPR-like"/>
    <property type="match status" value="1"/>
</dbReference>
<dbReference type="GO" id="GO:0005739">
    <property type="term" value="C:mitochondrion"/>
    <property type="evidence" value="ECO:0007669"/>
    <property type="project" value="TreeGrafter"/>
</dbReference>
<feature type="repeat" description="PPR" evidence="3">
    <location>
        <begin position="212"/>
        <end position="246"/>
    </location>
</feature>
<dbReference type="PROSITE" id="PS51375">
    <property type="entry name" value="PPR"/>
    <property type="match status" value="2"/>
</dbReference>
<dbReference type="GO" id="GO:0003729">
    <property type="term" value="F:mRNA binding"/>
    <property type="evidence" value="ECO:0007669"/>
    <property type="project" value="UniProtKB-ARBA"/>
</dbReference>
<reference evidence="4" key="1">
    <citation type="submission" date="2020-07" db="EMBL/GenBank/DDBJ databases">
        <title>Ethylene signaling mediates host invasion by parasitic plants.</title>
        <authorList>
            <person name="Yoshida S."/>
        </authorList>
    </citation>
    <scope>NUCLEOTIDE SEQUENCE</scope>
    <source>
        <strain evidence="4">Okayama</strain>
    </source>
</reference>
<dbReference type="NCBIfam" id="TIGR00756">
    <property type="entry name" value="PPR"/>
    <property type="match status" value="2"/>
</dbReference>
<evidence type="ECO:0000256" key="1">
    <source>
        <dbReference type="ARBA" id="ARBA00007626"/>
    </source>
</evidence>
<keyword evidence="5" id="KW-1185">Reference proteome</keyword>
<dbReference type="PANTHER" id="PTHR45717">
    <property type="entry name" value="OS12G0527900 PROTEIN"/>
    <property type="match status" value="1"/>
</dbReference>
<evidence type="ECO:0000313" key="5">
    <source>
        <dbReference type="Proteomes" id="UP000653305"/>
    </source>
</evidence>
<dbReference type="OrthoDB" id="1717827at2759"/>
<name>A0A830BPC4_9LAMI</name>
<dbReference type="EMBL" id="BMAC01000158">
    <property type="protein sequence ID" value="GFP87932.1"/>
    <property type="molecule type" value="Genomic_DNA"/>
</dbReference>